<dbReference type="GO" id="GO:0009898">
    <property type="term" value="C:cytoplasmic side of plasma membrane"/>
    <property type="evidence" value="ECO:0007669"/>
    <property type="project" value="TreeGrafter"/>
</dbReference>
<proteinExistence type="inferred from homology"/>
<evidence type="ECO:0000259" key="8">
    <source>
        <dbReference type="PROSITE" id="PS51082"/>
    </source>
</evidence>
<keyword evidence="4" id="KW-0175">Coiled coil</keyword>
<dbReference type="eggNOG" id="ENOG502QRG4">
    <property type="taxonomic scope" value="Eukaryota"/>
</dbReference>
<feature type="domain" description="WH2" evidence="8">
    <location>
        <begin position="687"/>
        <end position="704"/>
    </location>
</feature>
<reference evidence="10" key="3">
    <citation type="submission" date="2025-09" db="UniProtKB">
        <authorList>
            <consortium name="Ensembl"/>
        </authorList>
    </citation>
    <scope>IDENTIFICATION</scope>
</reference>
<dbReference type="InterPro" id="IPR003124">
    <property type="entry name" value="WH2_dom"/>
</dbReference>
<reference evidence="11" key="1">
    <citation type="submission" date="2013-10" db="EMBL/GenBank/DDBJ databases">
        <authorList>
            <person name="Schartl M."/>
            <person name="Warren W."/>
        </authorList>
    </citation>
    <scope>NUCLEOTIDE SEQUENCE [LARGE SCALE GENOMIC DNA]</scope>
    <source>
        <strain evidence="11">female</strain>
    </source>
</reference>
<organism evidence="10 11">
    <name type="scientific">Poecilia formosa</name>
    <name type="common">Amazon molly</name>
    <name type="synonym">Limia formosa</name>
    <dbReference type="NCBI Taxonomy" id="48698"/>
    <lineage>
        <taxon>Eukaryota</taxon>
        <taxon>Metazoa</taxon>
        <taxon>Chordata</taxon>
        <taxon>Craniata</taxon>
        <taxon>Vertebrata</taxon>
        <taxon>Euteleostomi</taxon>
        <taxon>Actinopterygii</taxon>
        <taxon>Neopterygii</taxon>
        <taxon>Teleostei</taxon>
        <taxon>Neoteleostei</taxon>
        <taxon>Acanthomorphata</taxon>
        <taxon>Ovalentaria</taxon>
        <taxon>Atherinomorphae</taxon>
        <taxon>Cyprinodontiformes</taxon>
        <taxon>Poeciliidae</taxon>
        <taxon>Poeciliinae</taxon>
        <taxon>Poecilia</taxon>
    </lineage>
</organism>
<evidence type="ECO:0000256" key="3">
    <source>
        <dbReference type="ARBA" id="ARBA00022553"/>
    </source>
</evidence>
<dbReference type="GO" id="GO:0005737">
    <property type="term" value="C:cytoplasm"/>
    <property type="evidence" value="ECO:0007669"/>
    <property type="project" value="UniProtKB-SubCell"/>
</dbReference>
<dbReference type="GO" id="GO:0032233">
    <property type="term" value="P:positive regulation of actin filament bundle assembly"/>
    <property type="evidence" value="ECO:0007669"/>
    <property type="project" value="TreeGrafter"/>
</dbReference>
<accession>A0A087YDL2</accession>
<dbReference type="GO" id="GO:0005543">
    <property type="term" value="F:phospholipid binding"/>
    <property type="evidence" value="ECO:0007669"/>
    <property type="project" value="TreeGrafter"/>
</dbReference>
<dbReference type="EMBL" id="AYCK01000001">
    <property type="status" value="NOT_ANNOTATED_CDS"/>
    <property type="molecule type" value="Genomic_DNA"/>
</dbReference>
<feature type="compositionally biased region" description="Low complexity" evidence="7">
    <location>
        <begin position="268"/>
        <end position="295"/>
    </location>
</feature>
<dbReference type="GO" id="GO:0034334">
    <property type="term" value="P:adherens junction maintenance"/>
    <property type="evidence" value="ECO:0007669"/>
    <property type="project" value="TreeGrafter"/>
</dbReference>
<dbReference type="GeneTree" id="ENSGT00950000183156"/>
<keyword evidence="11" id="KW-1185">Reference proteome</keyword>
<dbReference type="OMA" id="SSSHDQC"/>
<feature type="compositionally biased region" description="Low complexity" evidence="7">
    <location>
        <begin position="324"/>
        <end position="344"/>
    </location>
</feature>
<evidence type="ECO:0000256" key="1">
    <source>
        <dbReference type="ARBA" id="ARBA00004496"/>
    </source>
</evidence>
<evidence type="ECO:0000256" key="7">
    <source>
        <dbReference type="SAM" id="MobiDB-lite"/>
    </source>
</evidence>
<dbReference type="SUPFAM" id="SSF103657">
    <property type="entry name" value="BAR/IMD domain-like"/>
    <property type="match status" value="1"/>
</dbReference>
<dbReference type="Gene3D" id="1.20.1270.60">
    <property type="entry name" value="Arfaptin homology (AH) domain/BAR domain"/>
    <property type="match status" value="1"/>
</dbReference>
<comment type="similarity">
    <text evidence="6">Belongs to the MTSS family.</text>
</comment>
<dbReference type="PANTHER" id="PTHR15708">
    <property type="entry name" value="ACTIN BUNDLING/MISSING IN METASTASIS-RELATED"/>
    <property type="match status" value="1"/>
</dbReference>
<name>A0A087YDL2_POEFO</name>
<dbReference type="CDD" id="cd22060">
    <property type="entry name" value="WH2_MTSS1"/>
    <property type="match status" value="1"/>
</dbReference>
<feature type="compositionally biased region" description="Low complexity" evidence="7">
    <location>
        <begin position="357"/>
        <end position="366"/>
    </location>
</feature>
<feature type="region of interest" description="Disordered" evidence="7">
    <location>
        <begin position="415"/>
        <end position="454"/>
    </location>
</feature>
<dbReference type="GO" id="GO:0003779">
    <property type="term" value="F:actin binding"/>
    <property type="evidence" value="ECO:0007669"/>
    <property type="project" value="UniProtKB-KW"/>
</dbReference>
<feature type="compositionally biased region" description="Polar residues" evidence="7">
    <location>
        <begin position="533"/>
        <end position="543"/>
    </location>
</feature>
<reference evidence="10" key="2">
    <citation type="submission" date="2025-08" db="UniProtKB">
        <authorList>
            <consortium name="Ensembl"/>
        </authorList>
    </citation>
    <scope>IDENTIFICATION</scope>
</reference>
<keyword evidence="3" id="KW-0597">Phosphoprotein</keyword>
<dbReference type="STRING" id="48698.ENSPFOP00000016115"/>
<feature type="region of interest" description="Disordered" evidence="7">
    <location>
        <begin position="259"/>
        <end position="296"/>
    </location>
</feature>
<sequence length="715" mass="77954">MEAVIEKECSALGGLFQTVIGDMKSSCPIWEDFITKAGKLQSQLSLRATAVAVTVFLDAFQKVADLATNSRGGTRDIGSALTRMCMRHRSIEAKLRQFSVCFLEGLINPLQEQMEEWKRGVNTLDKDHAKEYKRARQEIKKKSSDTLKLQKKAKKACEGRGDFQPQLNSAMQDVSDKYILLEETEKQALRKALIEERQRFCCFVSLLQPVVDEEISMLAEVTHLQTISEDLKALTSDPHKLPPASEQVISDLKGSDYGWSYQTPPSSPSTTTSRKSSMCSSLNSVNSSDSRGSSHLFHHHHPCHRYRSSTLPLQAPVRLSSISSHDSGFISSSQDQNASSKSSSPMPAETKSQPCPSSSSSETSETGQLHGDCSTACSLTATALQHVTDKDWAKPGPYDQPMVNTLRRRKDKEALGGMENNGSTNGGNSPPSDQTSISAPRPAQTQTPNQQADDLEAQNELALALSRGLELDTQRSNRDSIQCSSGYSTQTNTPCCSEDTIPSQISDYDYFSMAGDQEPEQQQPQQPSDFDKSSTIPRNSDIGQSYRRMFQTKRPASTAGMPITRHGPIIVTPGVATIRRTPSSKPCARRSGSVGGGPIPIRTPVVPVKIPTVPDMSGAVNGSRSPEEIGGGEESSYSSTFVRPDEAGTLPLTSWSGQASTNPPTVPLPNQLVQPYQRVGEEADEQDEGNMLVAIRKGVKLKRTLTNDRSAPRIA</sequence>
<feature type="region of interest" description="Disordered" evidence="7">
    <location>
        <begin position="579"/>
        <end position="687"/>
    </location>
</feature>
<feature type="region of interest" description="Disordered" evidence="7">
    <location>
        <begin position="324"/>
        <end position="372"/>
    </location>
</feature>
<evidence type="ECO:0000313" key="10">
    <source>
        <dbReference type="Ensembl" id="ENSPFOP00000016115.1"/>
    </source>
</evidence>
<dbReference type="AlphaFoldDB" id="A0A087YDL2"/>
<dbReference type="InterPro" id="IPR013606">
    <property type="entry name" value="I-BAR_dom"/>
</dbReference>
<dbReference type="GO" id="GO:0015629">
    <property type="term" value="C:actin cytoskeleton"/>
    <property type="evidence" value="ECO:0007669"/>
    <property type="project" value="TreeGrafter"/>
</dbReference>
<dbReference type="Proteomes" id="UP000028760">
    <property type="component" value="Unassembled WGS sequence"/>
</dbReference>
<dbReference type="FunFam" id="1.20.1270.60:FF:000010">
    <property type="entry name" value="Metastasis suppressor 1, isoform CRA_e"/>
    <property type="match status" value="1"/>
</dbReference>
<dbReference type="Pfam" id="PF08397">
    <property type="entry name" value="IMD"/>
    <property type="match status" value="1"/>
</dbReference>
<feature type="compositionally biased region" description="Polar residues" evidence="7">
    <location>
        <begin position="479"/>
        <end position="502"/>
    </location>
</feature>
<evidence type="ECO:0000259" key="9">
    <source>
        <dbReference type="PROSITE" id="PS51338"/>
    </source>
</evidence>
<evidence type="ECO:0000256" key="2">
    <source>
        <dbReference type="ARBA" id="ARBA00022490"/>
    </source>
</evidence>
<dbReference type="PROSITE" id="PS51338">
    <property type="entry name" value="IMD"/>
    <property type="match status" value="1"/>
</dbReference>
<keyword evidence="5" id="KW-0009">Actin-binding</keyword>
<keyword evidence="2" id="KW-0963">Cytoplasm</keyword>
<feature type="compositionally biased region" description="Polar residues" evidence="7">
    <location>
        <begin position="651"/>
        <end position="663"/>
    </location>
</feature>
<dbReference type="InterPro" id="IPR030127">
    <property type="entry name" value="MTSS1/MTSS2"/>
</dbReference>
<dbReference type="GO" id="GO:0007009">
    <property type="term" value="P:plasma membrane organization"/>
    <property type="evidence" value="ECO:0007669"/>
    <property type="project" value="InterPro"/>
</dbReference>
<evidence type="ECO:0000256" key="4">
    <source>
        <dbReference type="ARBA" id="ARBA00023054"/>
    </source>
</evidence>
<feature type="domain" description="IMD" evidence="9">
    <location>
        <begin position="1"/>
        <end position="255"/>
    </location>
</feature>
<feature type="compositionally biased region" description="Polar residues" evidence="7">
    <location>
        <begin position="429"/>
        <end position="452"/>
    </location>
</feature>
<comment type="subcellular location">
    <subcellularLocation>
        <location evidence="1">Cytoplasm</location>
    </subcellularLocation>
</comment>
<protein>
    <submittedName>
        <fullName evidence="10">MTSS I-BAR domain containing 1</fullName>
    </submittedName>
</protein>
<dbReference type="InterPro" id="IPR027267">
    <property type="entry name" value="AH/BAR_dom_sf"/>
</dbReference>
<feature type="compositionally biased region" description="Low complexity" evidence="7">
    <location>
        <begin position="416"/>
        <end position="428"/>
    </location>
</feature>
<feature type="region of interest" description="Disordered" evidence="7">
    <location>
        <begin position="516"/>
        <end position="546"/>
    </location>
</feature>
<evidence type="ECO:0000256" key="5">
    <source>
        <dbReference type="ARBA" id="ARBA00023203"/>
    </source>
</evidence>
<evidence type="ECO:0000313" key="11">
    <source>
        <dbReference type="Proteomes" id="UP000028760"/>
    </source>
</evidence>
<dbReference type="PANTHER" id="PTHR15708:SF10">
    <property type="entry name" value="PROTEIN MTSS 1"/>
    <property type="match status" value="1"/>
</dbReference>
<dbReference type="Ensembl" id="ENSPFOT00000016137.1">
    <property type="protein sequence ID" value="ENSPFOP00000016115.1"/>
    <property type="gene ID" value="ENSPFOG00000016007.1"/>
</dbReference>
<feature type="region of interest" description="Disordered" evidence="7">
    <location>
        <begin position="473"/>
        <end position="502"/>
    </location>
</feature>
<dbReference type="PROSITE" id="PS51082">
    <property type="entry name" value="WH2"/>
    <property type="match status" value="1"/>
</dbReference>
<dbReference type="Pfam" id="PF02205">
    <property type="entry name" value="WH2"/>
    <property type="match status" value="1"/>
</dbReference>
<feature type="compositionally biased region" description="Low complexity" evidence="7">
    <location>
        <begin position="599"/>
        <end position="614"/>
    </location>
</feature>
<evidence type="ECO:0000256" key="6">
    <source>
        <dbReference type="ARBA" id="ARBA00061293"/>
    </source>
</evidence>